<evidence type="ECO:0000313" key="2">
    <source>
        <dbReference type="EMBL" id="NMF01114.1"/>
    </source>
</evidence>
<proteinExistence type="predicted"/>
<dbReference type="GeneID" id="92841064"/>
<evidence type="ECO:0000256" key="1">
    <source>
        <dbReference type="SAM" id="Phobius"/>
    </source>
</evidence>
<sequence length="66" mass="7311">MKQIHLLGLIPFIGMLGGLPFANKVTPYILGMPFLLFWIVLWVILSSVVMAIINFIDPANQEGGIQ</sequence>
<dbReference type="PANTHER" id="PTHR40034:SF1">
    <property type="entry name" value="BSL5891 PROTEIN"/>
    <property type="match status" value="1"/>
</dbReference>
<dbReference type="InterPro" id="IPR021741">
    <property type="entry name" value="DUF3311"/>
</dbReference>
<reference evidence="2 3" key="1">
    <citation type="submission" date="2020-04" db="EMBL/GenBank/DDBJ databases">
        <authorList>
            <person name="Hitch T.C.A."/>
            <person name="Wylensek D."/>
            <person name="Clavel T."/>
        </authorList>
    </citation>
    <scope>NUCLEOTIDE SEQUENCE [LARGE SCALE GENOMIC DNA]</scope>
    <source>
        <strain evidence="2 3">WB01_D5_05</strain>
    </source>
</reference>
<feature type="transmembrane region" description="Helical" evidence="1">
    <location>
        <begin position="32"/>
        <end position="56"/>
    </location>
</feature>
<accession>A0A848CZG1</accession>
<protein>
    <submittedName>
        <fullName evidence="2">DUF3311 domain-containing protein</fullName>
    </submittedName>
</protein>
<keyword evidence="1" id="KW-1133">Transmembrane helix</keyword>
<dbReference type="PANTHER" id="PTHR40034">
    <property type="entry name" value="BSL5891 PROTEIN"/>
    <property type="match status" value="1"/>
</dbReference>
<dbReference type="EMBL" id="JABAGO010000066">
    <property type="protein sequence ID" value="NMF01114.1"/>
    <property type="molecule type" value="Genomic_DNA"/>
</dbReference>
<dbReference type="OrthoDB" id="3628949at2"/>
<gene>
    <name evidence="2" type="ORF">HF838_23215</name>
</gene>
<keyword evidence="1" id="KW-0812">Transmembrane</keyword>
<evidence type="ECO:0000313" key="3">
    <source>
        <dbReference type="Proteomes" id="UP000561326"/>
    </source>
</evidence>
<name>A0A848CZG1_ANEAE</name>
<keyword evidence="1" id="KW-0472">Membrane</keyword>
<dbReference type="AlphaFoldDB" id="A0A848CZG1"/>
<comment type="caution">
    <text evidence="2">The sequence shown here is derived from an EMBL/GenBank/DDBJ whole genome shotgun (WGS) entry which is preliminary data.</text>
</comment>
<dbReference type="RefSeq" id="WP_021623915.1">
    <property type="nucleotide sequence ID" value="NZ_CABKST010000239.1"/>
</dbReference>
<dbReference type="Proteomes" id="UP000561326">
    <property type="component" value="Unassembled WGS sequence"/>
</dbReference>
<organism evidence="2 3">
    <name type="scientific">Aneurinibacillus aneurinilyticus</name>
    <name type="common">Bacillus aneurinolyticus</name>
    <dbReference type="NCBI Taxonomy" id="1391"/>
    <lineage>
        <taxon>Bacteria</taxon>
        <taxon>Bacillati</taxon>
        <taxon>Bacillota</taxon>
        <taxon>Bacilli</taxon>
        <taxon>Bacillales</taxon>
        <taxon>Paenibacillaceae</taxon>
        <taxon>Aneurinibacillus group</taxon>
        <taxon>Aneurinibacillus</taxon>
    </lineage>
</organism>
<dbReference type="Pfam" id="PF11755">
    <property type="entry name" value="DUF3311"/>
    <property type="match status" value="1"/>
</dbReference>